<reference evidence="3 4" key="1">
    <citation type="submission" date="2021-01" db="EMBL/GenBank/DDBJ databases">
        <title>Whole genome shotgun sequence of Microbispora amethystogenes NBRC 101907.</title>
        <authorList>
            <person name="Komaki H."/>
            <person name="Tamura T."/>
        </authorList>
    </citation>
    <scope>NUCLEOTIDE SEQUENCE [LARGE SCALE GENOMIC DNA]</scope>
    <source>
        <strain evidence="3 4">NBRC 101907</strain>
    </source>
</reference>
<protein>
    <recommendedName>
        <fullName evidence="2">HTH merR-type domain-containing protein</fullName>
    </recommendedName>
</protein>
<keyword evidence="4" id="KW-1185">Reference proteome</keyword>
<name>A0ABQ4F5M8_9ACTN</name>
<organism evidence="3 4">
    <name type="scientific">Microbispora amethystogenes</name>
    <dbReference type="NCBI Taxonomy" id="1427754"/>
    <lineage>
        <taxon>Bacteria</taxon>
        <taxon>Bacillati</taxon>
        <taxon>Actinomycetota</taxon>
        <taxon>Actinomycetes</taxon>
        <taxon>Streptosporangiales</taxon>
        <taxon>Streptosporangiaceae</taxon>
        <taxon>Microbispora</taxon>
    </lineage>
</organism>
<comment type="caution">
    <text evidence="3">The sequence shown here is derived from an EMBL/GenBank/DDBJ whole genome shotgun (WGS) entry which is preliminary data.</text>
</comment>
<accession>A0ABQ4F5M8</accession>
<evidence type="ECO:0000313" key="3">
    <source>
        <dbReference type="EMBL" id="GIH30116.1"/>
    </source>
</evidence>
<evidence type="ECO:0000256" key="1">
    <source>
        <dbReference type="SAM" id="MobiDB-lite"/>
    </source>
</evidence>
<dbReference type="InterPro" id="IPR000551">
    <property type="entry name" value="MerR-type_HTH_dom"/>
</dbReference>
<sequence>MSGTWTIVELAERAADLLGSEPRVNGRVREVPNERLIRWYTTIGLIDPPAARRGRLALYDHRHLLQLVAVKRRQAEGLSIAAIQAELAGATDAMLQRIAGLAEVPQPQAGSDHTLAEPSEPGTTEPGAAEPERSSATTVPDVARPTDRKRFWARPAGSTHFDPAGAGPADAGQGDPVPAPRPGTAPGWSGTPDLHTVTTTATGEPSRGLPGDVLFGVRLAPGVTVLLESAHRMPGGDETATLRRAAAPLLAALGALGLAGPFEDAETTTTWNSPDSDTRKGMTP</sequence>
<dbReference type="RefSeq" id="WP_239100946.1">
    <property type="nucleotide sequence ID" value="NZ_BAABEJ010000001.1"/>
</dbReference>
<dbReference type="InterPro" id="IPR009061">
    <property type="entry name" value="DNA-bd_dom_put_sf"/>
</dbReference>
<dbReference type="Proteomes" id="UP000651728">
    <property type="component" value="Unassembled WGS sequence"/>
</dbReference>
<proteinExistence type="predicted"/>
<dbReference type="EMBL" id="BOOB01000003">
    <property type="protein sequence ID" value="GIH30116.1"/>
    <property type="molecule type" value="Genomic_DNA"/>
</dbReference>
<dbReference type="SUPFAM" id="SSF46955">
    <property type="entry name" value="Putative DNA-binding domain"/>
    <property type="match status" value="1"/>
</dbReference>
<gene>
    <name evidence="3" type="ORF">Mam01_02800</name>
</gene>
<feature type="region of interest" description="Disordered" evidence="1">
    <location>
        <begin position="106"/>
        <end position="192"/>
    </location>
</feature>
<dbReference type="Pfam" id="PF13411">
    <property type="entry name" value="MerR_1"/>
    <property type="match status" value="1"/>
</dbReference>
<evidence type="ECO:0000259" key="2">
    <source>
        <dbReference type="Pfam" id="PF13411"/>
    </source>
</evidence>
<feature type="region of interest" description="Disordered" evidence="1">
    <location>
        <begin position="262"/>
        <end position="284"/>
    </location>
</feature>
<dbReference type="Gene3D" id="1.10.1660.10">
    <property type="match status" value="1"/>
</dbReference>
<feature type="domain" description="HTH merR-type" evidence="2">
    <location>
        <begin position="34"/>
        <end position="87"/>
    </location>
</feature>
<feature type="compositionally biased region" description="Low complexity" evidence="1">
    <location>
        <begin position="162"/>
        <end position="176"/>
    </location>
</feature>
<evidence type="ECO:0000313" key="4">
    <source>
        <dbReference type="Proteomes" id="UP000651728"/>
    </source>
</evidence>